<reference evidence="1 2" key="1">
    <citation type="submission" date="2024-05" db="EMBL/GenBank/DDBJ databases">
        <authorList>
            <person name="Wallberg A."/>
        </authorList>
    </citation>
    <scope>NUCLEOTIDE SEQUENCE [LARGE SCALE GENOMIC DNA]</scope>
</reference>
<dbReference type="EMBL" id="CAXKWB010007376">
    <property type="protein sequence ID" value="CAL4086827.1"/>
    <property type="molecule type" value="Genomic_DNA"/>
</dbReference>
<evidence type="ECO:0000313" key="1">
    <source>
        <dbReference type="EMBL" id="CAL4086827.1"/>
    </source>
</evidence>
<protein>
    <submittedName>
        <fullName evidence="1">Uncharacterized protein</fullName>
    </submittedName>
</protein>
<keyword evidence="2" id="KW-1185">Reference proteome</keyword>
<comment type="caution">
    <text evidence="1">The sequence shown here is derived from an EMBL/GenBank/DDBJ whole genome shotgun (WGS) entry which is preliminary data.</text>
</comment>
<proteinExistence type="predicted"/>
<gene>
    <name evidence="1" type="ORF">MNOR_LOCUS13093</name>
</gene>
<dbReference type="AlphaFoldDB" id="A0AAV2QM49"/>
<evidence type="ECO:0000313" key="2">
    <source>
        <dbReference type="Proteomes" id="UP001497623"/>
    </source>
</evidence>
<sequence>THQNREDVSQPPVPYRGCFPAATTHREDVIQPLRPTASNTSTVIHSCFPGKMKMTWNHMCPSYTVWTCFDCYMNTYGHHVTTTSVSCEHHHDLTPKLIQSKPTGT</sequence>
<name>A0AAV2QM49_MEGNR</name>
<accession>A0AAV2QM49</accession>
<feature type="non-terminal residue" evidence="1">
    <location>
        <position position="1"/>
    </location>
</feature>
<organism evidence="1 2">
    <name type="scientific">Meganyctiphanes norvegica</name>
    <name type="common">Northern krill</name>
    <name type="synonym">Thysanopoda norvegica</name>
    <dbReference type="NCBI Taxonomy" id="48144"/>
    <lineage>
        <taxon>Eukaryota</taxon>
        <taxon>Metazoa</taxon>
        <taxon>Ecdysozoa</taxon>
        <taxon>Arthropoda</taxon>
        <taxon>Crustacea</taxon>
        <taxon>Multicrustacea</taxon>
        <taxon>Malacostraca</taxon>
        <taxon>Eumalacostraca</taxon>
        <taxon>Eucarida</taxon>
        <taxon>Euphausiacea</taxon>
        <taxon>Euphausiidae</taxon>
        <taxon>Meganyctiphanes</taxon>
    </lineage>
</organism>
<dbReference type="Proteomes" id="UP001497623">
    <property type="component" value="Unassembled WGS sequence"/>
</dbReference>